<dbReference type="Proteomes" id="UP000324022">
    <property type="component" value="Unassembled WGS sequence"/>
</dbReference>
<feature type="region of interest" description="Disordered" evidence="2">
    <location>
        <begin position="1"/>
        <end position="91"/>
    </location>
</feature>
<protein>
    <submittedName>
        <fullName evidence="3">Uncharacterized protein</fullName>
    </submittedName>
</protein>
<feature type="binding site" evidence="1">
    <location>
        <position position="175"/>
    </location>
    <ligand>
        <name>Zn(2+)</name>
        <dbReference type="ChEBI" id="CHEBI:29105"/>
    </ligand>
</feature>
<evidence type="ECO:0000256" key="1">
    <source>
        <dbReference type="PIRSR" id="PIRSR605301-1"/>
    </source>
</evidence>
<feature type="region of interest" description="Disordered" evidence="2">
    <location>
        <begin position="500"/>
        <end position="520"/>
    </location>
</feature>
<sequence length="520" mass="55471">MSITDTMQSTAAPPSKLAIAKSSQPRRNRIRRGQKLDEVVSLSEQRLSPFSSQGKGSVSQSATPSTSSSSASSSAPGASGPSSSSSAAAGGESPFQLQEYLAMLVRRDPHNVKSITSLPTEADIESLTSSADKGKEPEDDAIFQNVDTDIWVYEQLRRLVLDLTTPWLTSLQQECDKHLRPATCAAMNAGDWMYLCASHGEEKQCCAIDYMVHTLDGATSLLNSARHFPSRTYVPNTSLRHFGSIARRLSRIFVHAWCYHKDTFLACEAETSLYSRFYVLVETYDLTATDNLPPRPGHGDSGASATAYDVDEAEFSRGTGSTNTPAFTLNGTTAKRERSGTAAPRSLLSKTLQQPQSQPQEPVVSAAAAEVDAVGLVPPPAPSPRPTAILSRPDHEEGDDDAPAWTSFPSHANAEKAGSSFLPTENDEDEEDEDEDQDEEESGSGGDDATQKMSGLKSDMEDNDATISLRAVDFPAALAAANGGAKAEKEDDAAVAVGESVKVEKAEDAKLGGDEATTLS</sequence>
<feature type="compositionally biased region" description="Polar residues" evidence="2">
    <location>
        <begin position="42"/>
        <end position="55"/>
    </location>
</feature>
<keyword evidence="1" id="KW-0862">Zinc</keyword>
<dbReference type="OrthoDB" id="10262609at2759"/>
<feature type="compositionally biased region" description="Acidic residues" evidence="2">
    <location>
        <begin position="425"/>
        <end position="442"/>
    </location>
</feature>
<evidence type="ECO:0000313" key="3">
    <source>
        <dbReference type="EMBL" id="SPO20169.1"/>
    </source>
</evidence>
<evidence type="ECO:0000313" key="4">
    <source>
        <dbReference type="Proteomes" id="UP000324022"/>
    </source>
</evidence>
<proteinExistence type="predicted"/>
<gene>
    <name evidence="3" type="ORF">UTRI_00562_B</name>
</gene>
<dbReference type="PANTHER" id="PTHR22599">
    <property type="entry name" value="MPS ONE BINDER KINASE ACTIVATOR-LIKE MOB"/>
    <property type="match status" value="1"/>
</dbReference>
<keyword evidence="1" id="KW-0479">Metal-binding</keyword>
<feature type="binding site" evidence="1">
    <location>
        <position position="184"/>
    </location>
    <ligand>
        <name>Zn(2+)</name>
        <dbReference type="ChEBI" id="CHEBI:29105"/>
    </ligand>
</feature>
<reference evidence="3 4" key="1">
    <citation type="submission" date="2018-03" db="EMBL/GenBank/DDBJ databases">
        <authorList>
            <person name="Guldener U."/>
        </authorList>
    </citation>
    <scope>NUCLEOTIDE SEQUENCE [LARGE SCALE GENOMIC DNA]</scope>
    <source>
        <strain evidence="3 4">NBRC100155</strain>
    </source>
</reference>
<dbReference type="Gene3D" id="1.20.140.30">
    <property type="entry name" value="MOB kinase activator"/>
    <property type="match status" value="1"/>
</dbReference>
<feature type="compositionally biased region" description="Basic residues" evidence="2">
    <location>
        <begin position="24"/>
        <end position="33"/>
    </location>
</feature>
<keyword evidence="4" id="KW-1185">Reference proteome</keyword>
<dbReference type="EMBL" id="OOIN01000001">
    <property type="protein sequence ID" value="SPO20169.1"/>
    <property type="molecule type" value="Genomic_DNA"/>
</dbReference>
<name>A0A5C3DT49_9BASI</name>
<feature type="region of interest" description="Disordered" evidence="2">
    <location>
        <begin position="314"/>
        <end position="461"/>
    </location>
</feature>
<feature type="compositionally biased region" description="Low complexity" evidence="2">
    <location>
        <begin position="346"/>
        <end position="376"/>
    </location>
</feature>
<dbReference type="InterPro" id="IPR005301">
    <property type="entry name" value="MOB_kinase_act_fam"/>
</dbReference>
<dbReference type="Pfam" id="PF03637">
    <property type="entry name" value="Mob1_phocein"/>
    <property type="match status" value="1"/>
</dbReference>
<dbReference type="AlphaFoldDB" id="A0A5C3DT49"/>
<feature type="compositionally biased region" description="Low complexity" evidence="2">
    <location>
        <begin position="56"/>
        <end position="91"/>
    </location>
</feature>
<feature type="compositionally biased region" description="Polar residues" evidence="2">
    <location>
        <begin position="1"/>
        <end position="12"/>
    </location>
</feature>
<evidence type="ECO:0000256" key="2">
    <source>
        <dbReference type="SAM" id="MobiDB-lite"/>
    </source>
</evidence>
<dbReference type="InterPro" id="IPR036703">
    <property type="entry name" value="MOB_kinase_act_sf"/>
</dbReference>
<feature type="binding site" evidence="1">
    <location>
        <position position="255"/>
    </location>
    <ligand>
        <name>Zn(2+)</name>
        <dbReference type="ChEBI" id="CHEBI:29105"/>
    </ligand>
</feature>
<dbReference type="SUPFAM" id="SSF101152">
    <property type="entry name" value="Mob1/phocein"/>
    <property type="match status" value="1"/>
</dbReference>
<feature type="binding site" evidence="1">
    <location>
        <position position="260"/>
    </location>
    <ligand>
        <name>Zn(2+)</name>
        <dbReference type="ChEBI" id="CHEBI:29105"/>
    </ligand>
</feature>
<accession>A0A5C3DT49</accession>
<feature type="compositionally biased region" description="Basic and acidic residues" evidence="2">
    <location>
        <begin position="501"/>
        <end position="513"/>
    </location>
</feature>
<organism evidence="3 4">
    <name type="scientific">Ustilago trichophora</name>
    <dbReference type="NCBI Taxonomy" id="86804"/>
    <lineage>
        <taxon>Eukaryota</taxon>
        <taxon>Fungi</taxon>
        <taxon>Dikarya</taxon>
        <taxon>Basidiomycota</taxon>
        <taxon>Ustilaginomycotina</taxon>
        <taxon>Ustilaginomycetes</taxon>
        <taxon>Ustilaginales</taxon>
        <taxon>Ustilaginaceae</taxon>
        <taxon>Ustilago</taxon>
    </lineage>
</organism>
<dbReference type="SMART" id="SM01388">
    <property type="entry name" value="Mob1_phocein"/>
    <property type="match status" value="1"/>
</dbReference>
<feature type="compositionally biased region" description="Polar residues" evidence="2">
    <location>
        <begin position="318"/>
        <end position="333"/>
    </location>
</feature>